<proteinExistence type="predicted"/>
<evidence type="ECO:0000313" key="1">
    <source>
        <dbReference type="EMBL" id="THU86468.1"/>
    </source>
</evidence>
<gene>
    <name evidence="1" type="ORF">K435DRAFT_868259</name>
</gene>
<sequence length="130" mass="14386">MYPSSIFCNNGPLLAQTLLNSVTVHYITPRQQYFSHIPYLGTTDHSFSTFAAASAEADPQRTWIRAWNCTVPNSEGVKILVIIPTQPQDRLTLMLRLLEGIPPGTVQFQARIQVLWGSASAEAAANVEKE</sequence>
<organism evidence="1 2">
    <name type="scientific">Dendrothele bispora (strain CBS 962.96)</name>
    <dbReference type="NCBI Taxonomy" id="1314807"/>
    <lineage>
        <taxon>Eukaryota</taxon>
        <taxon>Fungi</taxon>
        <taxon>Dikarya</taxon>
        <taxon>Basidiomycota</taxon>
        <taxon>Agaricomycotina</taxon>
        <taxon>Agaricomycetes</taxon>
        <taxon>Agaricomycetidae</taxon>
        <taxon>Agaricales</taxon>
        <taxon>Agaricales incertae sedis</taxon>
        <taxon>Dendrothele</taxon>
    </lineage>
</organism>
<reference evidence="1 2" key="1">
    <citation type="journal article" date="2019" name="Nat. Ecol. Evol.">
        <title>Megaphylogeny resolves global patterns of mushroom evolution.</title>
        <authorList>
            <person name="Varga T."/>
            <person name="Krizsan K."/>
            <person name="Foldi C."/>
            <person name="Dima B."/>
            <person name="Sanchez-Garcia M."/>
            <person name="Sanchez-Ramirez S."/>
            <person name="Szollosi G.J."/>
            <person name="Szarkandi J.G."/>
            <person name="Papp V."/>
            <person name="Albert L."/>
            <person name="Andreopoulos W."/>
            <person name="Angelini C."/>
            <person name="Antonin V."/>
            <person name="Barry K.W."/>
            <person name="Bougher N.L."/>
            <person name="Buchanan P."/>
            <person name="Buyck B."/>
            <person name="Bense V."/>
            <person name="Catcheside P."/>
            <person name="Chovatia M."/>
            <person name="Cooper J."/>
            <person name="Damon W."/>
            <person name="Desjardin D."/>
            <person name="Finy P."/>
            <person name="Geml J."/>
            <person name="Haridas S."/>
            <person name="Hughes K."/>
            <person name="Justo A."/>
            <person name="Karasinski D."/>
            <person name="Kautmanova I."/>
            <person name="Kiss B."/>
            <person name="Kocsube S."/>
            <person name="Kotiranta H."/>
            <person name="LaButti K.M."/>
            <person name="Lechner B.E."/>
            <person name="Liimatainen K."/>
            <person name="Lipzen A."/>
            <person name="Lukacs Z."/>
            <person name="Mihaltcheva S."/>
            <person name="Morgado L.N."/>
            <person name="Niskanen T."/>
            <person name="Noordeloos M.E."/>
            <person name="Ohm R.A."/>
            <person name="Ortiz-Santana B."/>
            <person name="Ovrebo C."/>
            <person name="Racz N."/>
            <person name="Riley R."/>
            <person name="Savchenko A."/>
            <person name="Shiryaev A."/>
            <person name="Soop K."/>
            <person name="Spirin V."/>
            <person name="Szebenyi C."/>
            <person name="Tomsovsky M."/>
            <person name="Tulloss R.E."/>
            <person name="Uehling J."/>
            <person name="Grigoriev I.V."/>
            <person name="Vagvolgyi C."/>
            <person name="Papp T."/>
            <person name="Martin F.M."/>
            <person name="Miettinen O."/>
            <person name="Hibbett D.S."/>
            <person name="Nagy L.G."/>
        </authorList>
    </citation>
    <scope>NUCLEOTIDE SEQUENCE [LARGE SCALE GENOMIC DNA]</scope>
    <source>
        <strain evidence="1 2">CBS 962.96</strain>
    </source>
</reference>
<dbReference type="AlphaFoldDB" id="A0A4S8LDL9"/>
<accession>A0A4S8LDL9</accession>
<protein>
    <submittedName>
        <fullName evidence="1">Uncharacterized protein</fullName>
    </submittedName>
</protein>
<name>A0A4S8LDL9_DENBC</name>
<keyword evidence="2" id="KW-1185">Reference proteome</keyword>
<dbReference type="Proteomes" id="UP000297245">
    <property type="component" value="Unassembled WGS sequence"/>
</dbReference>
<evidence type="ECO:0000313" key="2">
    <source>
        <dbReference type="Proteomes" id="UP000297245"/>
    </source>
</evidence>
<dbReference type="EMBL" id="ML179496">
    <property type="protein sequence ID" value="THU86468.1"/>
    <property type="molecule type" value="Genomic_DNA"/>
</dbReference>